<evidence type="ECO:0000313" key="3">
    <source>
        <dbReference type="Proteomes" id="UP001229421"/>
    </source>
</evidence>
<proteinExistence type="predicted"/>
<name>A0AAD8KX52_TARER</name>
<dbReference type="EMBL" id="JAUHHV010000004">
    <property type="protein sequence ID" value="KAK1428831.1"/>
    <property type="molecule type" value="Genomic_DNA"/>
</dbReference>
<accession>A0AAD8KX52</accession>
<comment type="caution">
    <text evidence="2">The sequence shown here is derived from an EMBL/GenBank/DDBJ whole genome shotgun (WGS) entry which is preliminary data.</text>
</comment>
<reference evidence="2" key="1">
    <citation type="journal article" date="2023" name="bioRxiv">
        <title>Improved chromosome-level genome assembly for marigold (Tagetes erecta).</title>
        <authorList>
            <person name="Jiang F."/>
            <person name="Yuan L."/>
            <person name="Wang S."/>
            <person name="Wang H."/>
            <person name="Xu D."/>
            <person name="Wang A."/>
            <person name="Fan W."/>
        </authorList>
    </citation>
    <scope>NUCLEOTIDE SEQUENCE</scope>
    <source>
        <strain evidence="2">WSJ</strain>
        <tissue evidence="2">Leaf</tissue>
    </source>
</reference>
<feature type="domain" description="DUF659" evidence="1">
    <location>
        <begin position="10"/>
        <end position="117"/>
    </location>
</feature>
<dbReference type="Proteomes" id="UP001229421">
    <property type="component" value="Unassembled WGS sequence"/>
</dbReference>
<keyword evidence="3" id="KW-1185">Reference proteome</keyword>
<sequence>MGFDNFEYLIIREINKEFTEDFDKIKRTFKESGCSILIYKHEVLNQRVVSFYLCAKKNVILLKDFINQAFNDGEVLSKLLEDVLAYVGPKYVFQIISKYDSSYYDAMEKVLKFRQTISEWVEESDFEVLKSHVRAENTTFWVDCKCY</sequence>
<gene>
    <name evidence="2" type="ORF">QVD17_17671</name>
</gene>
<evidence type="ECO:0000259" key="1">
    <source>
        <dbReference type="Pfam" id="PF04937"/>
    </source>
</evidence>
<dbReference type="Pfam" id="PF04937">
    <property type="entry name" value="DUF659"/>
    <property type="match status" value="1"/>
</dbReference>
<dbReference type="InterPro" id="IPR007021">
    <property type="entry name" value="DUF659"/>
</dbReference>
<organism evidence="2 3">
    <name type="scientific">Tagetes erecta</name>
    <name type="common">African marigold</name>
    <dbReference type="NCBI Taxonomy" id="13708"/>
    <lineage>
        <taxon>Eukaryota</taxon>
        <taxon>Viridiplantae</taxon>
        <taxon>Streptophyta</taxon>
        <taxon>Embryophyta</taxon>
        <taxon>Tracheophyta</taxon>
        <taxon>Spermatophyta</taxon>
        <taxon>Magnoliopsida</taxon>
        <taxon>eudicotyledons</taxon>
        <taxon>Gunneridae</taxon>
        <taxon>Pentapetalae</taxon>
        <taxon>asterids</taxon>
        <taxon>campanulids</taxon>
        <taxon>Asterales</taxon>
        <taxon>Asteraceae</taxon>
        <taxon>Asteroideae</taxon>
        <taxon>Heliantheae alliance</taxon>
        <taxon>Tageteae</taxon>
        <taxon>Tagetes</taxon>
    </lineage>
</organism>
<protein>
    <recommendedName>
        <fullName evidence="1">DUF659 domain-containing protein</fullName>
    </recommendedName>
</protein>
<dbReference type="AlphaFoldDB" id="A0AAD8KX52"/>
<evidence type="ECO:0000313" key="2">
    <source>
        <dbReference type="EMBL" id="KAK1428831.1"/>
    </source>
</evidence>